<keyword evidence="2" id="KW-1185">Reference proteome</keyword>
<dbReference type="RefSeq" id="WP_015691353.1">
    <property type="nucleotide sequence ID" value="NC_016940.1"/>
</dbReference>
<dbReference type="HOGENOM" id="CLU_546156_0_0_10"/>
<reference evidence="1 2" key="1">
    <citation type="journal article" date="2012" name="Stand. Genomic Sci.">
        <title>Complete genome sequencing and analysis of Saprospira grandis str. Lewin, a predatory marine bacterium.</title>
        <authorList>
            <person name="Saw J.H."/>
            <person name="Yuryev A."/>
            <person name="Kanbe M."/>
            <person name="Hou S."/>
            <person name="Young A.G."/>
            <person name="Aizawa S."/>
            <person name="Alam M."/>
        </authorList>
    </citation>
    <scope>NUCLEOTIDE SEQUENCE [LARGE SCALE GENOMIC DNA]</scope>
    <source>
        <strain evidence="1 2">Lewin</strain>
    </source>
</reference>
<dbReference type="Proteomes" id="UP000007519">
    <property type="component" value="Chromosome"/>
</dbReference>
<dbReference type="EMBL" id="CP002831">
    <property type="protein sequence ID" value="AFC23703.1"/>
    <property type="molecule type" value="Genomic_DNA"/>
</dbReference>
<dbReference type="AlphaFoldDB" id="H6L2X6"/>
<gene>
    <name evidence="1" type="ordered locus">SGRA_0967</name>
</gene>
<dbReference type="eggNOG" id="COG3209">
    <property type="taxonomic scope" value="Bacteria"/>
</dbReference>
<evidence type="ECO:0000313" key="2">
    <source>
        <dbReference type="Proteomes" id="UP000007519"/>
    </source>
</evidence>
<organism evidence="1 2">
    <name type="scientific">Saprospira grandis (strain Lewin)</name>
    <dbReference type="NCBI Taxonomy" id="984262"/>
    <lineage>
        <taxon>Bacteria</taxon>
        <taxon>Pseudomonadati</taxon>
        <taxon>Bacteroidota</taxon>
        <taxon>Saprospiria</taxon>
        <taxon>Saprospirales</taxon>
        <taxon>Saprospiraceae</taxon>
        <taxon>Saprospira</taxon>
    </lineage>
</organism>
<dbReference type="STRING" id="984262.SGRA_0967"/>
<protein>
    <submittedName>
        <fullName evidence="1">Rhs family-like protein</fullName>
    </submittedName>
</protein>
<dbReference type="Gene3D" id="2.180.10.10">
    <property type="entry name" value="RHS repeat-associated core"/>
    <property type="match status" value="1"/>
</dbReference>
<dbReference type="KEGG" id="sgn:SGRA_0967"/>
<accession>H6L2X6</accession>
<proteinExistence type="predicted"/>
<sequence length="499" mass="53765">MEATYEYEAKPAWTPYSTVTTEISTAVYLRTQELGVATLRREGIAFYSDIDSAAPVQYQNERGYHRYALSNFRGDLRMEISDIKLPMGTDLTVATYYLADVLSATDAYAYGWEMPGRNFPGAIPPEYGHNGMRKSPEIGSGHHTTYFRELDGRMGRWWSADPITFPHQSPYNTFDGNPIYYTDASGASVGYPEKEESYKATVSTEISSTSFARSYVAEVANGGGDPPPEKLYHNTDAAEGIIKNGFNSTKYGRYSRYNWFATEVPSKKTGRANASTTLIVEGIDVSNPEVITDAQWKAWSAESRIEMGYTTKASWKEAIKESEAIKKELEFVRRGRTWAKVGKYIDAMGKDVYFVARDGTYAVSDAFANKGTITAIRGSAASVKALKGLKVGGRILGIVSIGLDLYEIHTSGYEPRTITSVVGGMAGAYIGAKLGAAGGAAIGGAAGSVGAGVCAIPGAGIGAVIGSAVGGFTGYFLGRETTEITYDYVTRSGVQIGGK</sequence>
<dbReference type="OrthoDB" id="2972467at2"/>
<evidence type="ECO:0000313" key="1">
    <source>
        <dbReference type="EMBL" id="AFC23703.1"/>
    </source>
</evidence>
<name>H6L2X6_SAPGL</name>